<dbReference type="InterPro" id="IPR029154">
    <property type="entry name" value="HIBADH-like_NADP-bd"/>
</dbReference>
<dbReference type="GO" id="GO:0051287">
    <property type="term" value="F:NAD binding"/>
    <property type="evidence" value="ECO:0007669"/>
    <property type="project" value="InterPro"/>
</dbReference>
<feature type="non-terminal residue" evidence="5">
    <location>
        <position position="265"/>
    </location>
</feature>
<dbReference type="InterPro" id="IPR006115">
    <property type="entry name" value="6PGDH_NADP-bd"/>
</dbReference>
<keyword evidence="2" id="KW-0520">NAD</keyword>
<sequence>MKTPSTTNGEPNSSRVGLVGLGLMGAVIAERLCERGWQVIGYDIDPAHTQKMTAEISLACDVGDVFGRAETVILSLPDHHAVTAVLSQIGEEPVGEASACRLVIDTTTGDPEATQANADQLEKAGISMLDATISGSSQQLASDEAVVMIGGDHRVIEAQSHLLDALGQHRVHLGPVGSGSRAKLASNLVLGLHRLVLAEGLVFAEALGLDPQQFLELLVQTPAYSRQMDHKGPRMVAGDFESPAARLRQHAKDVDLILDCARSAG</sequence>
<accession>A0A382EKI6</accession>
<dbReference type="Gene3D" id="1.10.1040.10">
    <property type="entry name" value="N-(1-d-carboxylethyl)-l-norvaline Dehydrogenase, domain 2"/>
    <property type="match status" value="1"/>
</dbReference>
<evidence type="ECO:0000259" key="4">
    <source>
        <dbReference type="Pfam" id="PF14833"/>
    </source>
</evidence>
<dbReference type="PANTHER" id="PTHR43060:SF15">
    <property type="entry name" value="3-HYDROXYISOBUTYRATE DEHYDROGENASE-LIKE 1, MITOCHONDRIAL-RELATED"/>
    <property type="match status" value="1"/>
</dbReference>
<evidence type="ECO:0000256" key="2">
    <source>
        <dbReference type="ARBA" id="ARBA00023027"/>
    </source>
</evidence>
<dbReference type="InterPro" id="IPR013328">
    <property type="entry name" value="6PGD_dom2"/>
</dbReference>
<proteinExistence type="predicted"/>
<evidence type="ECO:0000256" key="1">
    <source>
        <dbReference type="ARBA" id="ARBA00023002"/>
    </source>
</evidence>
<evidence type="ECO:0000259" key="3">
    <source>
        <dbReference type="Pfam" id="PF03446"/>
    </source>
</evidence>
<dbReference type="EMBL" id="UINC01045046">
    <property type="protein sequence ID" value="SVB51316.1"/>
    <property type="molecule type" value="Genomic_DNA"/>
</dbReference>
<protein>
    <recommendedName>
        <fullName evidence="6">6-phosphogluconate dehydrogenase NADP-binding domain-containing protein</fullName>
    </recommendedName>
</protein>
<evidence type="ECO:0000313" key="5">
    <source>
        <dbReference type="EMBL" id="SVB51316.1"/>
    </source>
</evidence>
<reference evidence="5" key="1">
    <citation type="submission" date="2018-05" db="EMBL/GenBank/DDBJ databases">
        <authorList>
            <person name="Lanie J.A."/>
            <person name="Ng W.-L."/>
            <person name="Kazmierczak K.M."/>
            <person name="Andrzejewski T.M."/>
            <person name="Davidsen T.M."/>
            <person name="Wayne K.J."/>
            <person name="Tettelin H."/>
            <person name="Glass J.I."/>
            <person name="Rusch D."/>
            <person name="Podicherti R."/>
            <person name="Tsui H.-C.T."/>
            <person name="Winkler M.E."/>
        </authorList>
    </citation>
    <scope>NUCLEOTIDE SEQUENCE</scope>
</reference>
<evidence type="ECO:0008006" key="6">
    <source>
        <dbReference type="Google" id="ProtNLM"/>
    </source>
</evidence>
<dbReference type="InterPro" id="IPR008927">
    <property type="entry name" value="6-PGluconate_DH-like_C_sf"/>
</dbReference>
<dbReference type="InterPro" id="IPR015815">
    <property type="entry name" value="HIBADH-related"/>
</dbReference>
<feature type="domain" description="3-hydroxyisobutyrate dehydrogenase-like NAD-binding" evidence="4">
    <location>
        <begin position="177"/>
        <end position="265"/>
    </location>
</feature>
<dbReference type="Gene3D" id="3.40.50.720">
    <property type="entry name" value="NAD(P)-binding Rossmann-like Domain"/>
    <property type="match status" value="1"/>
</dbReference>
<dbReference type="SUPFAM" id="SSF51735">
    <property type="entry name" value="NAD(P)-binding Rossmann-fold domains"/>
    <property type="match status" value="1"/>
</dbReference>
<dbReference type="GO" id="GO:0016491">
    <property type="term" value="F:oxidoreductase activity"/>
    <property type="evidence" value="ECO:0007669"/>
    <property type="project" value="UniProtKB-KW"/>
</dbReference>
<dbReference type="InterPro" id="IPR036291">
    <property type="entry name" value="NAD(P)-bd_dom_sf"/>
</dbReference>
<dbReference type="GO" id="GO:0050661">
    <property type="term" value="F:NADP binding"/>
    <property type="evidence" value="ECO:0007669"/>
    <property type="project" value="InterPro"/>
</dbReference>
<dbReference type="AlphaFoldDB" id="A0A382EKI6"/>
<name>A0A382EKI6_9ZZZZ</name>
<dbReference type="PANTHER" id="PTHR43060">
    <property type="entry name" value="3-HYDROXYISOBUTYRATE DEHYDROGENASE-LIKE 1, MITOCHONDRIAL-RELATED"/>
    <property type="match status" value="1"/>
</dbReference>
<dbReference type="SUPFAM" id="SSF48179">
    <property type="entry name" value="6-phosphogluconate dehydrogenase C-terminal domain-like"/>
    <property type="match status" value="1"/>
</dbReference>
<dbReference type="Pfam" id="PF03446">
    <property type="entry name" value="NAD_binding_2"/>
    <property type="match status" value="1"/>
</dbReference>
<dbReference type="Pfam" id="PF14833">
    <property type="entry name" value="NAD_binding_11"/>
    <property type="match status" value="1"/>
</dbReference>
<feature type="domain" description="6-phosphogluconate dehydrogenase NADP-binding" evidence="3">
    <location>
        <begin position="15"/>
        <end position="174"/>
    </location>
</feature>
<organism evidence="5">
    <name type="scientific">marine metagenome</name>
    <dbReference type="NCBI Taxonomy" id="408172"/>
    <lineage>
        <taxon>unclassified sequences</taxon>
        <taxon>metagenomes</taxon>
        <taxon>ecological metagenomes</taxon>
    </lineage>
</organism>
<gene>
    <name evidence="5" type="ORF">METZ01_LOCUS204170</name>
</gene>
<keyword evidence="1" id="KW-0560">Oxidoreductase</keyword>
<dbReference type="PIRSF" id="PIRSF000103">
    <property type="entry name" value="HIBADH"/>
    <property type="match status" value="1"/>
</dbReference>